<evidence type="ECO:0000313" key="3">
    <source>
        <dbReference type="Proteomes" id="UP001232148"/>
    </source>
</evidence>
<gene>
    <name evidence="2" type="ORF">LX32DRAFT_118625</name>
</gene>
<organism evidence="2 3">
    <name type="scientific">Colletotrichum zoysiae</name>
    <dbReference type="NCBI Taxonomy" id="1216348"/>
    <lineage>
        <taxon>Eukaryota</taxon>
        <taxon>Fungi</taxon>
        <taxon>Dikarya</taxon>
        <taxon>Ascomycota</taxon>
        <taxon>Pezizomycotina</taxon>
        <taxon>Sordariomycetes</taxon>
        <taxon>Hypocreomycetidae</taxon>
        <taxon>Glomerellales</taxon>
        <taxon>Glomerellaceae</taxon>
        <taxon>Colletotrichum</taxon>
        <taxon>Colletotrichum graminicola species complex</taxon>
    </lineage>
</organism>
<keyword evidence="3" id="KW-1185">Reference proteome</keyword>
<evidence type="ECO:0000313" key="2">
    <source>
        <dbReference type="EMBL" id="KAK2033214.1"/>
    </source>
</evidence>
<reference evidence="2" key="1">
    <citation type="submission" date="2021-06" db="EMBL/GenBank/DDBJ databases">
        <title>Comparative genomics, transcriptomics and evolutionary studies reveal genomic signatures of adaptation to plant cell wall in hemibiotrophic fungi.</title>
        <authorList>
            <consortium name="DOE Joint Genome Institute"/>
            <person name="Baroncelli R."/>
            <person name="Diaz J.F."/>
            <person name="Benocci T."/>
            <person name="Peng M."/>
            <person name="Battaglia E."/>
            <person name="Haridas S."/>
            <person name="Andreopoulos W."/>
            <person name="Labutti K."/>
            <person name="Pangilinan J."/>
            <person name="Floch G.L."/>
            <person name="Makela M.R."/>
            <person name="Henrissat B."/>
            <person name="Grigoriev I.V."/>
            <person name="Crouch J.A."/>
            <person name="De Vries R.P."/>
            <person name="Sukno S.A."/>
            <person name="Thon M.R."/>
        </authorList>
    </citation>
    <scope>NUCLEOTIDE SEQUENCE</scope>
    <source>
        <strain evidence="2">MAFF235873</strain>
    </source>
</reference>
<dbReference type="EMBL" id="MU842824">
    <property type="protein sequence ID" value="KAK2033214.1"/>
    <property type="molecule type" value="Genomic_DNA"/>
</dbReference>
<name>A0AAD9HSS0_9PEZI</name>
<dbReference type="Proteomes" id="UP001232148">
    <property type="component" value="Unassembled WGS sequence"/>
</dbReference>
<feature type="region of interest" description="Disordered" evidence="1">
    <location>
        <begin position="1"/>
        <end position="43"/>
    </location>
</feature>
<comment type="caution">
    <text evidence="2">The sequence shown here is derived from an EMBL/GenBank/DDBJ whole genome shotgun (WGS) entry which is preliminary data.</text>
</comment>
<sequence>MGTVLQPEGDPKSNSHAASRRRKTAQGTTLASPRIHVSPRFPYTSPPPPPPLTFAGALCVWRGSIGPKTQASKCRHCQRLSFDPGLSFFASFVNGLVPRKTRLTQTGFPIQNHLSHCVALWVLRFPGEFVGPSKVFPPPAPFTSSPASVISSVDGMGVSCFPLTSSNASDNTLSSQATDNLCG</sequence>
<dbReference type="AlphaFoldDB" id="A0AAD9HSS0"/>
<accession>A0AAD9HSS0</accession>
<proteinExistence type="predicted"/>
<protein>
    <submittedName>
        <fullName evidence="2">Uncharacterized protein</fullName>
    </submittedName>
</protein>
<evidence type="ECO:0000256" key="1">
    <source>
        <dbReference type="SAM" id="MobiDB-lite"/>
    </source>
</evidence>